<evidence type="ECO:0000313" key="1">
    <source>
        <dbReference type="EMBL" id="EMS51560.1"/>
    </source>
</evidence>
<dbReference type="AlphaFoldDB" id="M7ZGS2"/>
<protein>
    <submittedName>
        <fullName evidence="1">Uncharacterized protein</fullName>
    </submittedName>
</protein>
<name>M7ZGS2_TRIUA</name>
<dbReference type="STRING" id="4572.M7ZGS2"/>
<reference evidence="1" key="1">
    <citation type="journal article" date="2013" name="Nature">
        <title>Draft genome of the wheat A-genome progenitor Triticum urartu.</title>
        <authorList>
            <person name="Ling H.Q."/>
            <person name="Zhao S."/>
            <person name="Liu D."/>
            <person name="Wang J."/>
            <person name="Sun H."/>
            <person name="Zhang C."/>
            <person name="Fan H."/>
            <person name="Li D."/>
            <person name="Dong L."/>
            <person name="Tao Y."/>
            <person name="Gao C."/>
            <person name="Wu H."/>
            <person name="Li Y."/>
            <person name="Cui Y."/>
            <person name="Guo X."/>
            <person name="Zheng S."/>
            <person name="Wang B."/>
            <person name="Yu K."/>
            <person name="Liang Q."/>
            <person name="Yang W."/>
            <person name="Lou X."/>
            <person name="Chen J."/>
            <person name="Feng M."/>
            <person name="Jian J."/>
            <person name="Zhang X."/>
            <person name="Luo G."/>
            <person name="Jiang Y."/>
            <person name="Liu J."/>
            <person name="Wang Z."/>
            <person name="Sha Y."/>
            <person name="Zhang B."/>
            <person name="Wu H."/>
            <person name="Tang D."/>
            <person name="Shen Q."/>
            <person name="Xue P."/>
            <person name="Zou S."/>
            <person name="Wang X."/>
            <person name="Liu X."/>
            <person name="Wang F."/>
            <person name="Yang Y."/>
            <person name="An X."/>
            <person name="Dong Z."/>
            <person name="Zhang K."/>
            <person name="Zhang X."/>
            <person name="Luo M.C."/>
            <person name="Dvorak J."/>
            <person name="Tong Y."/>
            <person name="Wang J."/>
            <person name="Yang H."/>
            <person name="Li Z."/>
            <person name="Wang D."/>
            <person name="Zhang A."/>
            <person name="Wang J."/>
        </authorList>
    </citation>
    <scope>NUCLEOTIDE SEQUENCE</scope>
</reference>
<dbReference type="EMBL" id="KD218908">
    <property type="protein sequence ID" value="EMS51560.1"/>
    <property type="molecule type" value="Genomic_DNA"/>
</dbReference>
<sequence length="116" mass="12867">MDDSAALSCHGANPRPFRLYSSGCVLEIATDTCVYKRVLRKSADEPKDTLKDAAADASLPRTRSVKCYNCGYPEAAYFQLLLRVTSTICTGPDEGRAWPDAVLHLLQPYLWPQMLV</sequence>
<gene>
    <name evidence="1" type="ORF">TRIUR3_17270</name>
</gene>
<proteinExistence type="predicted"/>
<organism evidence="1">
    <name type="scientific">Triticum urartu</name>
    <name type="common">Red wild einkorn</name>
    <name type="synonym">Crithodium urartu</name>
    <dbReference type="NCBI Taxonomy" id="4572"/>
    <lineage>
        <taxon>Eukaryota</taxon>
        <taxon>Viridiplantae</taxon>
        <taxon>Streptophyta</taxon>
        <taxon>Embryophyta</taxon>
        <taxon>Tracheophyta</taxon>
        <taxon>Spermatophyta</taxon>
        <taxon>Magnoliopsida</taxon>
        <taxon>Liliopsida</taxon>
        <taxon>Poales</taxon>
        <taxon>Poaceae</taxon>
        <taxon>BOP clade</taxon>
        <taxon>Pooideae</taxon>
        <taxon>Triticodae</taxon>
        <taxon>Triticeae</taxon>
        <taxon>Triticinae</taxon>
        <taxon>Triticum</taxon>
    </lineage>
</organism>
<dbReference type="SUPFAM" id="SSF57783">
    <property type="entry name" value="Zinc beta-ribbon"/>
    <property type="match status" value="1"/>
</dbReference>
<accession>M7ZGS2</accession>
<dbReference type="Gene3D" id="2.20.25.10">
    <property type="match status" value="1"/>
</dbReference>